<gene>
    <name evidence="4" type="ORF">SAV14893_008740</name>
</gene>
<evidence type="ECO:0000256" key="1">
    <source>
        <dbReference type="PROSITE-ProRule" id="PRU00409"/>
    </source>
</evidence>
<sequence>MGSRVRVWLNRTYAENVFFMDQLRRNPHDRAVEIHATHADADSPVLAAADTSAMEPEGLSPAGYVEYALDQCARRGIDVFVPRLHQDAVVAHRADFAAAGTALLAPPAEAVAVFQDKATAYEAVQAIGIPVPPWRRVRTEDELLSAVEELEAGGYKACFKPAAGAGGVGFRIITRTPFSLAHLNGFPGPYVQLDLVIQAVRDADEPVDWLVMPHLGQPEVSVDCLTGPDNRIRMAVGRTKNGRRRGFTLHEQWIDPATRLAEGFGLHYLSNIQFRMFGDKPVLMDVNTRPAGGLHQLSLCGLNAPWAAVQLALGEDPGEVAPPFLGTDYTVVSGPRPLRAVSLPSSARRSRRPCCRPCPHRPRSLSPHRRRKRGHPPPRRPRTSPYRSGPIMAQHLDTVIGPYQLGCALFGTPAPPSPSGRSRAHHDVQTLQTFPPRPAGLRRPGSGRGGRPPRHGPGGQHPVQSRLRVGQPVPLVLHGKSGVGRLQSRARRLQVPCGSREFE</sequence>
<dbReference type="Pfam" id="PF15632">
    <property type="entry name" value="ATPgrasp_Ter"/>
    <property type="match status" value="1"/>
</dbReference>
<feature type="region of interest" description="Disordered" evidence="2">
    <location>
        <begin position="336"/>
        <end position="389"/>
    </location>
</feature>
<evidence type="ECO:0000259" key="3">
    <source>
        <dbReference type="PROSITE" id="PS50975"/>
    </source>
</evidence>
<dbReference type="Gene3D" id="3.30.470.20">
    <property type="entry name" value="ATP-grasp fold, B domain"/>
    <property type="match status" value="1"/>
</dbReference>
<feature type="domain" description="ATP-grasp" evidence="3">
    <location>
        <begin position="121"/>
        <end position="313"/>
    </location>
</feature>
<feature type="compositionally biased region" description="Low complexity" evidence="2">
    <location>
        <begin position="338"/>
        <end position="347"/>
    </location>
</feature>
<dbReference type="GO" id="GO:0046872">
    <property type="term" value="F:metal ion binding"/>
    <property type="evidence" value="ECO:0007669"/>
    <property type="project" value="InterPro"/>
</dbReference>
<dbReference type="EMBL" id="BJHX01000001">
    <property type="protein sequence ID" value="GDY61481.1"/>
    <property type="molecule type" value="Genomic_DNA"/>
</dbReference>
<evidence type="ECO:0000256" key="2">
    <source>
        <dbReference type="SAM" id="MobiDB-lite"/>
    </source>
</evidence>
<proteinExistence type="predicted"/>
<dbReference type="InterPro" id="IPR011761">
    <property type="entry name" value="ATP-grasp"/>
</dbReference>
<evidence type="ECO:0000313" key="4">
    <source>
        <dbReference type="EMBL" id="GDY61481.1"/>
    </source>
</evidence>
<dbReference type="Proteomes" id="UP000302139">
    <property type="component" value="Unassembled WGS sequence"/>
</dbReference>
<name>A0A4D4LIN9_STRAX</name>
<dbReference type="AlphaFoldDB" id="A0A4D4LIN9"/>
<dbReference type="PANTHER" id="PTHR23132:SF23">
    <property type="entry name" value="D-ALANINE--D-ALANINE LIGASE B"/>
    <property type="match status" value="1"/>
</dbReference>
<dbReference type="Gene3D" id="3.30.1490.20">
    <property type="entry name" value="ATP-grasp fold, A domain"/>
    <property type="match status" value="1"/>
</dbReference>
<organism evidence="4 5">
    <name type="scientific">Streptomyces avermitilis</name>
    <dbReference type="NCBI Taxonomy" id="33903"/>
    <lineage>
        <taxon>Bacteria</taxon>
        <taxon>Bacillati</taxon>
        <taxon>Actinomycetota</taxon>
        <taxon>Actinomycetes</taxon>
        <taxon>Kitasatosporales</taxon>
        <taxon>Streptomycetaceae</taxon>
        <taxon>Streptomyces</taxon>
    </lineage>
</organism>
<dbReference type="InterPro" id="IPR013815">
    <property type="entry name" value="ATP_grasp_subdomain_1"/>
</dbReference>
<dbReference type="Gene3D" id="3.40.50.20">
    <property type="match status" value="1"/>
</dbReference>
<dbReference type="PROSITE" id="PS50975">
    <property type="entry name" value="ATP_GRASP"/>
    <property type="match status" value="1"/>
</dbReference>
<feature type="compositionally biased region" description="Basic residues" evidence="2">
    <location>
        <begin position="348"/>
        <end position="382"/>
    </location>
</feature>
<feature type="region of interest" description="Disordered" evidence="2">
    <location>
        <begin position="411"/>
        <end position="466"/>
    </location>
</feature>
<reference evidence="4 5" key="1">
    <citation type="submission" date="2019-04" db="EMBL/GenBank/DDBJ databases">
        <title>Draft genome sequences of Streptomyces avermitilis NBRC 14893.</title>
        <authorList>
            <person name="Komaki H."/>
            <person name="Tamura T."/>
            <person name="Hosoyama A."/>
        </authorList>
    </citation>
    <scope>NUCLEOTIDE SEQUENCE [LARGE SCALE GENOMIC DNA]</scope>
    <source>
        <strain evidence="4 5">NBRC 14893</strain>
    </source>
</reference>
<evidence type="ECO:0000313" key="5">
    <source>
        <dbReference type="Proteomes" id="UP000302139"/>
    </source>
</evidence>
<dbReference type="GO" id="GO:0008716">
    <property type="term" value="F:D-alanine-D-alanine ligase activity"/>
    <property type="evidence" value="ECO:0007669"/>
    <property type="project" value="TreeGrafter"/>
</dbReference>
<dbReference type="SUPFAM" id="SSF56059">
    <property type="entry name" value="Glutathione synthetase ATP-binding domain-like"/>
    <property type="match status" value="1"/>
</dbReference>
<accession>A0A4D4LIN9</accession>
<keyword evidence="1" id="KW-0067">ATP-binding</keyword>
<keyword evidence="1" id="KW-0547">Nucleotide-binding</keyword>
<dbReference type="GO" id="GO:0005524">
    <property type="term" value="F:ATP binding"/>
    <property type="evidence" value="ECO:0007669"/>
    <property type="project" value="UniProtKB-UniRule"/>
</dbReference>
<comment type="caution">
    <text evidence="4">The sequence shown here is derived from an EMBL/GenBank/DDBJ whole genome shotgun (WGS) entry which is preliminary data.</text>
</comment>
<protein>
    <recommendedName>
        <fullName evidence="3">ATP-grasp domain-containing protein</fullName>
    </recommendedName>
</protein>
<dbReference type="PANTHER" id="PTHR23132">
    <property type="entry name" value="D-ALANINE--D-ALANINE LIGASE"/>
    <property type="match status" value="1"/>
</dbReference>